<evidence type="ECO:0000256" key="6">
    <source>
        <dbReference type="ARBA" id="ARBA00022777"/>
    </source>
</evidence>
<dbReference type="Pfam" id="PF02518">
    <property type="entry name" value="HATPase_c"/>
    <property type="match status" value="1"/>
</dbReference>
<evidence type="ECO:0000256" key="8">
    <source>
        <dbReference type="SAM" id="Coils"/>
    </source>
</evidence>
<dbReference type="InterPro" id="IPR003594">
    <property type="entry name" value="HATPase_dom"/>
</dbReference>
<dbReference type="InterPro" id="IPR005467">
    <property type="entry name" value="His_kinase_dom"/>
</dbReference>
<dbReference type="PRINTS" id="PR00344">
    <property type="entry name" value="BCTRLSENSOR"/>
</dbReference>
<dbReference type="GO" id="GO:0000155">
    <property type="term" value="F:phosphorelay sensor kinase activity"/>
    <property type="evidence" value="ECO:0007669"/>
    <property type="project" value="InterPro"/>
</dbReference>
<dbReference type="SMART" id="SM00304">
    <property type="entry name" value="HAMP"/>
    <property type="match status" value="1"/>
</dbReference>
<dbReference type="GO" id="GO:0005886">
    <property type="term" value="C:plasma membrane"/>
    <property type="evidence" value="ECO:0007669"/>
    <property type="project" value="TreeGrafter"/>
</dbReference>
<dbReference type="InterPro" id="IPR036097">
    <property type="entry name" value="HisK_dim/P_sf"/>
</dbReference>
<keyword evidence="6" id="KW-0418">Kinase</keyword>
<evidence type="ECO:0000256" key="3">
    <source>
        <dbReference type="ARBA" id="ARBA00012438"/>
    </source>
</evidence>
<dbReference type="PANTHER" id="PTHR45453">
    <property type="entry name" value="PHOSPHATE REGULON SENSOR PROTEIN PHOR"/>
    <property type="match status" value="1"/>
</dbReference>
<dbReference type="CDD" id="cd00082">
    <property type="entry name" value="HisKA"/>
    <property type="match status" value="1"/>
</dbReference>
<dbReference type="SUPFAM" id="SSF47384">
    <property type="entry name" value="Homodimeric domain of signal transducing histidine kinase"/>
    <property type="match status" value="1"/>
</dbReference>
<evidence type="ECO:0000259" key="10">
    <source>
        <dbReference type="PROSITE" id="PS50109"/>
    </source>
</evidence>
<keyword evidence="9" id="KW-0812">Transmembrane</keyword>
<organism evidence="12 13">
    <name type="scientific">Candidatus Limivivens merdigallinarum</name>
    <dbReference type="NCBI Taxonomy" id="2840859"/>
    <lineage>
        <taxon>Bacteria</taxon>
        <taxon>Bacillati</taxon>
        <taxon>Bacillota</taxon>
        <taxon>Clostridia</taxon>
        <taxon>Lachnospirales</taxon>
        <taxon>Lachnospiraceae</taxon>
        <taxon>Lachnospiraceae incertae sedis</taxon>
        <taxon>Candidatus Limivivens</taxon>
    </lineage>
</organism>
<dbReference type="SUPFAM" id="SSF55874">
    <property type="entry name" value="ATPase domain of HSP90 chaperone/DNA topoisomerase II/histidine kinase"/>
    <property type="match status" value="1"/>
</dbReference>
<dbReference type="SMART" id="SM00388">
    <property type="entry name" value="HisKA"/>
    <property type="match status" value="1"/>
</dbReference>
<feature type="domain" description="HAMP" evidence="11">
    <location>
        <begin position="152"/>
        <end position="204"/>
    </location>
</feature>
<comment type="caution">
    <text evidence="12">The sequence shown here is derived from an EMBL/GenBank/DDBJ whole genome shotgun (WGS) entry which is preliminary data.</text>
</comment>
<dbReference type="SMART" id="SM00387">
    <property type="entry name" value="HATPase_c"/>
    <property type="match status" value="1"/>
</dbReference>
<dbReference type="PROSITE" id="PS50885">
    <property type="entry name" value="HAMP"/>
    <property type="match status" value="1"/>
</dbReference>
<feature type="domain" description="Histidine kinase" evidence="10">
    <location>
        <begin position="233"/>
        <end position="444"/>
    </location>
</feature>
<feature type="transmembrane region" description="Helical" evidence="9">
    <location>
        <begin position="127"/>
        <end position="150"/>
    </location>
</feature>
<dbReference type="InterPro" id="IPR050351">
    <property type="entry name" value="BphY/WalK/GraS-like"/>
</dbReference>
<proteinExistence type="predicted"/>
<evidence type="ECO:0000256" key="1">
    <source>
        <dbReference type="ARBA" id="ARBA00000085"/>
    </source>
</evidence>
<dbReference type="Pfam" id="PF00512">
    <property type="entry name" value="HisKA"/>
    <property type="match status" value="1"/>
</dbReference>
<dbReference type="SUPFAM" id="SSF158472">
    <property type="entry name" value="HAMP domain-like"/>
    <property type="match status" value="1"/>
</dbReference>
<feature type="coiled-coil region" evidence="8">
    <location>
        <begin position="189"/>
        <end position="226"/>
    </location>
</feature>
<dbReference type="InterPro" id="IPR003661">
    <property type="entry name" value="HisK_dim/P_dom"/>
</dbReference>
<comment type="subcellular location">
    <subcellularLocation>
        <location evidence="2">Membrane</location>
    </subcellularLocation>
</comment>
<dbReference type="InterPro" id="IPR003660">
    <property type="entry name" value="HAMP_dom"/>
</dbReference>
<evidence type="ECO:0000256" key="7">
    <source>
        <dbReference type="ARBA" id="ARBA00023012"/>
    </source>
</evidence>
<reference evidence="12" key="1">
    <citation type="submission" date="2020-10" db="EMBL/GenBank/DDBJ databases">
        <authorList>
            <person name="Gilroy R."/>
        </authorList>
    </citation>
    <scope>NUCLEOTIDE SEQUENCE</scope>
    <source>
        <strain evidence="12">ChiSjej3B21-11622</strain>
    </source>
</reference>
<dbReference type="InterPro" id="IPR036890">
    <property type="entry name" value="HATPase_C_sf"/>
</dbReference>
<keyword evidence="7" id="KW-0902">Two-component regulatory system</keyword>
<keyword evidence="4" id="KW-0597">Phosphoprotein</keyword>
<name>A0A9D0ZV27_9FIRM</name>
<evidence type="ECO:0000259" key="11">
    <source>
        <dbReference type="PROSITE" id="PS50885"/>
    </source>
</evidence>
<reference evidence="12" key="2">
    <citation type="journal article" date="2021" name="PeerJ">
        <title>Extensive microbial diversity within the chicken gut microbiome revealed by metagenomics and culture.</title>
        <authorList>
            <person name="Gilroy R."/>
            <person name="Ravi A."/>
            <person name="Getino M."/>
            <person name="Pursley I."/>
            <person name="Horton D.L."/>
            <person name="Alikhan N.F."/>
            <person name="Baker D."/>
            <person name="Gharbi K."/>
            <person name="Hall N."/>
            <person name="Watson M."/>
            <person name="Adriaenssens E.M."/>
            <person name="Foster-Nyarko E."/>
            <person name="Jarju S."/>
            <person name="Secka A."/>
            <person name="Antonio M."/>
            <person name="Oren A."/>
            <person name="Chaudhuri R.R."/>
            <person name="La Ragione R."/>
            <person name="Hildebrand F."/>
            <person name="Pallen M.J."/>
        </authorList>
    </citation>
    <scope>NUCLEOTIDE SEQUENCE</scope>
    <source>
        <strain evidence="12">ChiSjej3B21-11622</strain>
    </source>
</reference>
<evidence type="ECO:0000256" key="2">
    <source>
        <dbReference type="ARBA" id="ARBA00004370"/>
    </source>
</evidence>
<sequence length="445" mass="49844">MLSLLVISCILIYSIVVVFLPKTYHTELESQVTSDFYDLTETLEQTGWQENSETLLAFSMKNNAAVEIKDQQGNSVFSVAFANTEDIGLLSEGSPSMSCSTFFQQDGQTFQLSAVVSLVAVSQSYHILLGLIPLIGAMILVISVLGAMICSRSYSKPLIHICTVAKHMTSLDLTWKCEVKRQDEIGILAESLNEMSERLRSALDSLQAANNRLQEDIDREREQERQRIDFFTSVSHELKTPIAIIKGELEGMIYQVGEYKDRDAYLRHCMKTVNEMEGLVKEILLAARMGGVDFKLQMSDLDISRMLTEACRKARGRMEDKEMELHLKISPDLHYEGDGRLLEKVFSNVIGNAVAYSPVGAAITMGIQDGKVWVENSGVHIAPEDLEQIFTPFYRVDKSRSRNRGGSGLGLYIAKTILEHHGIPYKMENTKNGVRFSADFAVSRE</sequence>
<dbReference type="Gene3D" id="6.10.340.10">
    <property type="match status" value="1"/>
</dbReference>
<keyword evidence="9" id="KW-0472">Membrane</keyword>
<evidence type="ECO:0000256" key="9">
    <source>
        <dbReference type="SAM" id="Phobius"/>
    </source>
</evidence>
<accession>A0A9D0ZV27</accession>
<dbReference type="CDD" id="cd06225">
    <property type="entry name" value="HAMP"/>
    <property type="match status" value="1"/>
</dbReference>
<keyword evidence="5" id="KW-0808">Transferase</keyword>
<dbReference type="AlphaFoldDB" id="A0A9D0ZV27"/>
<dbReference type="InterPro" id="IPR004358">
    <property type="entry name" value="Sig_transdc_His_kin-like_C"/>
</dbReference>
<dbReference type="GO" id="GO:0004721">
    <property type="term" value="F:phosphoprotein phosphatase activity"/>
    <property type="evidence" value="ECO:0007669"/>
    <property type="project" value="TreeGrafter"/>
</dbReference>
<protein>
    <recommendedName>
        <fullName evidence="3">histidine kinase</fullName>
        <ecNumber evidence="3">2.7.13.3</ecNumber>
    </recommendedName>
</protein>
<dbReference type="EC" id="2.7.13.3" evidence="3"/>
<dbReference type="EMBL" id="DVFT01000091">
    <property type="protein sequence ID" value="HIQ96113.1"/>
    <property type="molecule type" value="Genomic_DNA"/>
</dbReference>
<comment type="catalytic activity">
    <reaction evidence="1">
        <text>ATP + protein L-histidine = ADP + protein N-phospho-L-histidine.</text>
        <dbReference type="EC" id="2.7.13.3"/>
    </reaction>
</comment>
<gene>
    <name evidence="12" type="ORF">IAB26_06090</name>
</gene>
<dbReference type="GO" id="GO:0016036">
    <property type="term" value="P:cellular response to phosphate starvation"/>
    <property type="evidence" value="ECO:0007669"/>
    <property type="project" value="TreeGrafter"/>
</dbReference>
<dbReference type="PROSITE" id="PS50109">
    <property type="entry name" value="HIS_KIN"/>
    <property type="match status" value="1"/>
</dbReference>
<evidence type="ECO:0000313" key="13">
    <source>
        <dbReference type="Proteomes" id="UP000886886"/>
    </source>
</evidence>
<keyword evidence="9" id="KW-1133">Transmembrane helix</keyword>
<evidence type="ECO:0000313" key="12">
    <source>
        <dbReference type="EMBL" id="HIQ96113.1"/>
    </source>
</evidence>
<dbReference type="PANTHER" id="PTHR45453:SF3">
    <property type="entry name" value="HISTIDINE KINASE"/>
    <property type="match status" value="1"/>
</dbReference>
<dbReference type="Gene3D" id="3.30.565.10">
    <property type="entry name" value="Histidine kinase-like ATPase, C-terminal domain"/>
    <property type="match status" value="1"/>
</dbReference>
<evidence type="ECO:0000256" key="5">
    <source>
        <dbReference type="ARBA" id="ARBA00022679"/>
    </source>
</evidence>
<evidence type="ECO:0000256" key="4">
    <source>
        <dbReference type="ARBA" id="ARBA00022553"/>
    </source>
</evidence>
<dbReference type="Proteomes" id="UP000886886">
    <property type="component" value="Unassembled WGS sequence"/>
</dbReference>
<dbReference type="Pfam" id="PF00672">
    <property type="entry name" value="HAMP"/>
    <property type="match status" value="1"/>
</dbReference>
<keyword evidence="8" id="KW-0175">Coiled coil</keyword>
<dbReference type="Gene3D" id="1.10.287.130">
    <property type="match status" value="1"/>
</dbReference>